<dbReference type="Proteomes" id="UP001151760">
    <property type="component" value="Unassembled WGS sequence"/>
</dbReference>
<evidence type="ECO:0000313" key="3">
    <source>
        <dbReference type="EMBL" id="GJT73883.1"/>
    </source>
</evidence>
<organism evidence="3 4">
    <name type="scientific">Tanacetum coccineum</name>
    <dbReference type="NCBI Taxonomy" id="301880"/>
    <lineage>
        <taxon>Eukaryota</taxon>
        <taxon>Viridiplantae</taxon>
        <taxon>Streptophyta</taxon>
        <taxon>Embryophyta</taxon>
        <taxon>Tracheophyta</taxon>
        <taxon>Spermatophyta</taxon>
        <taxon>Magnoliopsida</taxon>
        <taxon>eudicotyledons</taxon>
        <taxon>Gunneridae</taxon>
        <taxon>Pentapetalae</taxon>
        <taxon>asterids</taxon>
        <taxon>campanulids</taxon>
        <taxon>Asterales</taxon>
        <taxon>Asteraceae</taxon>
        <taxon>Asteroideae</taxon>
        <taxon>Anthemideae</taxon>
        <taxon>Anthemidinae</taxon>
        <taxon>Tanacetum</taxon>
    </lineage>
</organism>
<evidence type="ECO:0000313" key="4">
    <source>
        <dbReference type="Proteomes" id="UP001151760"/>
    </source>
</evidence>
<dbReference type="Pfam" id="PF13966">
    <property type="entry name" value="zf-RVT"/>
    <property type="match status" value="1"/>
</dbReference>
<dbReference type="InterPro" id="IPR026960">
    <property type="entry name" value="RVT-Znf"/>
</dbReference>
<keyword evidence="1" id="KW-0812">Transmembrane</keyword>
<feature type="transmembrane region" description="Helical" evidence="1">
    <location>
        <begin position="90"/>
        <end position="111"/>
    </location>
</feature>
<reference evidence="3" key="1">
    <citation type="journal article" date="2022" name="Int. J. Mol. Sci.">
        <title>Draft Genome of Tanacetum Coccineum: Genomic Comparison of Closely Related Tanacetum-Family Plants.</title>
        <authorList>
            <person name="Yamashiro T."/>
            <person name="Shiraishi A."/>
            <person name="Nakayama K."/>
            <person name="Satake H."/>
        </authorList>
    </citation>
    <scope>NUCLEOTIDE SEQUENCE</scope>
</reference>
<evidence type="ECO:0000259" key="2">
    <source>
        <dbReference type="Pfam" id="PF13966"/>
    </source>
</evidence>
<proteinExistence type="predicted"/>
<accession>A0ABQ5GGB2</accession>
<keyword evidence="1" id="KW-0472">Membrane</keyword>
<keyword evidence="4" id="KW-1185">Reference proteome</keyword>
<dbReference type="PANTHER" id="PTHR33116">
    <property type="entry name" value="REVERSE TRANSCRIPTASE ZINC-BINDING DOMAIN-CONTAINING PROTEIN-RELATED-RELATED"/>
    <property type="match status" value="1"/>
</dbReference>
<dbReference type="PANTHER" id="PTHR33116:SF76">
    <property type="entry name" value="DUF4283 DOMAIN-CONTAINING PROTEIN"/>
    <property type="match status" value="1"/>
</dbReference>
<dbReference type="EMBL" id="BQNB010018391">
    <property type="protein sequence ID" value="GJT73883.1"/>
    <property type="molecule type" value="Genomic_DNA"/>
</dbReference>
<protein>
    <submittedName>
        <fullName evidence="3">Auxin efflux carrier</fullName>
    </submittedName>
</protein>
<reference evidence="3" key="2">
    <citation type="submission" date="2022-01" db="EMBL/GenBank/DDBJ databases">
        <authorList>
            <person name="Yamashiro T."/>
            <person name="Shiraishi A."/>
            <person name="Satake H."/>
            <person name="Nakayama K."/>
        </authorList>
    </citation>
    <scope>NUCLEOTIDE SEQUENCE</scope>
</reference>
<feature type="domain" description="Reverse transcriptase zinc-binding" evidence="2">
    <location>
        <begin position="366"/>
        <end position="449"/>
    </location>
</feature>
<comment type="caution">
    <text evidence="3">The sequence shown here is derived from an EMBL/GenBank/DDBJ whole genome shotgun (WGS) entry which is preliminary data.</text>
</comment>
<gene>
    <name evidence="3" type="ORF">Tco_1033169</name>
</gene>
<sequence>MFTPRISALVGCDKSSGPDGYTAAFFKGAWEIVGSDVVNAVKEFFVNGKLLKELNHTVIALIPKIQNPTRINDFRPISCCNVFLNALVKLLLIALKVACPLSILVFLWFLLEHFTRIKELIEKVEGRINDWKNKSLSIAGRLQLIHSVIASLHVYWASMFVLPSRVLLDIEQSMRGFLWCQGKMRKGKSKVAWEDVCLPKNEGGLGVKRLDIFNKALMSSHIWKLLIRKDSLWVKWIHTYKLRNRNFWDFPFRGSMTWAWRKILQLRPVIREFIWYRLGNGHDISLWYDKWCSISPLADVISNRDLHRVGLTTMSKVRDIIHDGSLSWPADLEVKYPILNSTTYPHVFPLESDKLEWRFLGAVEPFSVSTVWKAIRPRDVKVTWSNVVWFSNCIPRHAFNLWLVMKRRLKTQDMLRSWDLSSSLNAGSCLLCSSQPDSHEHLFFECTRTSMSIVTKLILAASTYFIWPERNERLFNNQHRSANQVIECISASIRLKLISCRFKRSTGSLALLRRWKLPDVLIEQK</sequence>
<name>A0ABQ5GGB2_9ASTR</name>
<keyword evidence="1" id="KW-1133">Transmembrane helix</keyword>
<evidence type="ECO:0000256" key="1">
    <source>
        <dbReference type="SAM" id="Phobius"/>
    </source>
</evidence>